<dbReference type="Gene3D" id="3.40.50.11440">
    <property type="match status" value="1"/>
</dbReference>
<organism evidence="2 3">
    <name type="scientific">Candidatus Scalindua arabica</name>
    <dbReference type="NCBI Taxonomy" id="1127984"/>
    <lineage>
        <taxon>Bacteria</taxon>
        <taxon>Pseudomonadati</taxon>
        <taxon>Planctomycetota</taxon>
        <taxon>Candidatus Brocadiia</taxon>
        <taxon>Candidatus Brocadiales</taxon>
        <taxon>Candidatus Scalinduaceae</taxon>
        <taxon>Candidatus Scalindua</taxon>
    </lineage>
</organism>
<dbReference type="Proteomes" id="UP000722750">
    <property type="component" value="Unassembled WGS sequence"/>
</dbReference>
<sequence length="467" mass="51067">MSLWTWKAEAIPLHPSKRGTVNNHSPPKVLIKISLTIQIKGVRSLINSHKLIQIKQRFPSYSIEDVNGKIKTEIANLKLQKQIKPGDSIAITAGSRGITDINVITRTVIDELIKLQGKPFIIPAMGSHGGATVSGQLKVLEGYGITEKKMGVPIKATMDVVKIGESNNGIPVYIDKNVINADHVIAINRIKPHTRFAGEVESGLIKMLLVGLGKDVGARAYHRAIMKNTFDLIVESALPFVLSKLSVLFGLAIIENAYGKVADISAMRGEDIIKKEPVLKKKSSELMAKLPFRNIDLLIIDNMGKDISGTGMDTNIIEHKDENSSKAPNEGAGISRIFVRDLTPNSHGNACGIGLADFTTQKLVNKINFQETYINCVTALRPEGAKIPITFECDKDAIEAAGSTCSIENPDDMKIVWIKSTLDLEKVIVSEGYLDDLNGRDNFEQTSSAREITFDSSGNLPLFDMWG</sequence>
<accession>A0A941W3I5</accession>
<proteinExistence type="predicted"/>
<reference evidence="2" key="1">
    <citation type="journal article" date="2021" name="ISME J.">
        <title>Fine-scale metabolic discontinuity in a stratified prokaryote microbiome of a Red Sea deep halocline.</title>
        <authorList>
            <person name="Michoud G."/>
            <person name="Ngugi D.K."/>
            <person name="Barozzi A."/>
            <person name="Merlino G."/>
            <person name="Calleja M.L."/>
            <person name="Delgado-Huertas A."/>
            <person name="Moran X.A.G."/>
            <person name="Daffonchio D."/>
        </authorList>
    </citation>
    <scope>NUCLEOTIDE SEQUENCE</scope>
    <source>
        <strain evidence="2">SuakinDeep_MAG55_1</strain>
    </source>
</reference>
<evidence type="ECO:0000313" key="3">
    <source>
        <dbReference type="Proteomes" id="UP000722750"/>
    </source>
</evidence>
<dbReference type="AlphaFoldDB" id="A0A941W3I5"/>
<evidence type="ECO:0000259" key="1">
    <source>
        <dbReference type="Pfam" id="PF09861"/>
    </source>
</evidence>
<comment type="caution">
    <text evidence="2">The sequence shown here is derived from an EMBL/GenBank/DDBJ whole genome shotgun (WGS) entry which is preliminary data.</text>
</comment>
<dbReference type="Pfam" id="PF09861">
    <property type="entry name" value="Lar_N"/>
    <property type="match status" value="1"/>
</dbReference>
<dbReference type="InterPro" id="IPR018657">
    <property type="entry name" value="LarA-like_N"/>
</dbReference>
<gene>
    <name evidence="2" type="ORF">MAG551_01878</name>
</gene>
<feature type="domain" description="LarA-like N-terminal" evidence="1">
    <location>
        <begin position="65"/>
        <end position="227"/>
    </location>
</feature>
<name>A0A941W3I5_9BACT</name>
<protein>
    <recommendedName>
        <fullName evidence="1">LarA-like N-terminal domain-containing protein</fullName>
    </recommendedName>
</protein>
<evidence type="ECO:0000313" key="2">
    <source>
        <dbReference type="EMBL" id="MBS1258815.1"/>
    </source>
</evidence>
<dbReference type="GO" id="GO:0050043">
    <property type="term" value="F:lactate racemase activity"/>
    <property type="evidence" value="ECO:0007669"/>
    <property type="project" value="InterPro"/>
</dbReference>
<dbReference type="EMBL" id="JAANXD010000075">
    <property type="protein sequence ID" value="MBS1258815.1"/>
    <property type="molecule type" value="Genomic_DNA"/>
</dbReference>